<dbReference type="InterPro" id="IPR013856">
    <property type="entry name" value="Peptidase_M4_domain"/>
</dbReference>
<organism evidence="14 15">
    <name type="scientific">Chitinimonas arctica</name>
    <dbReference type="NCBI Taxonomy" id="2594795"/>
    <lineage>
        <taxon>Bacteria</taxon>
        <taxon>Pseudomonadati</taxon>
        <taxon>Pseudomonadota</taxon>
        <taxon>Betaproteobacteria</taxon>
        <taxon>Neisseriales</taxon>
        <taxon>Chitinibacteraceae</taxon>
        <taxon>Chitinimonas</taxon>
    </lineage>
</organism>
<comment type="subcellular location">
    <subcellularLocation>
        <location evidence="9">Secreted</location>
    </subcellularLocation>
</comment>
<feature type="active site" evidence="8">
    <location>
        <position position="346"/>
    </location>
</feature>
<name>A0A516SAL3_9NEIS</name>
<evidence type="ECO:0000259" key="12">
    <source>
        <dbReference type="Pfam" id="PF04151"/>
    </source>
</evidence>
<keyword evidence="5 9" id="KW-0378">Hydrolase</keyword>
<keyword evidence="4 9" id="KW-0732">Signal</keyword>
<feature type="domain" description="FTP" evidence="13">
    <location>
        <begin position="68"/>
        <end position="105"/>
    </location>
</feature>
<evidence type="ECO:0000256" key="1">
    <source>
        <dbReference type="ARBA" id="ARBA00009388"/>
    </source>
</evidence>
<dbReference type="GO" id="GO:0004222">
    <property type="term" value="F:metalloendopeptidase activity"/>
    <property type="evidence" value="ECO:0007669"/>
    <property type="project" value="UniProtKB-UniRule"/>
</dbReference>
<comment type="function">
    <text evidence="9">Extracellular zinc metalloprotease.</text>
</comment>
<dbReference type="InterPro" id="IPR050728">
    <property type="entry name" value="Zinc_Metalloprotease_M4"/>
</dbReference>
<dbReference type="OrthoDB" id="291295at2"/>
<evidence type="ECO:0000256" key="4">
    <source>
        <dbReference type="ARBA" id="ARBA00022729"/>
    </source>
</evidence>
<dbReference type="PANTHER" id="PTHR33794">
    <property type="entry name" value="BACILLOLYSIN"/>
    <property type="match status" value="1"/>
</dbReference>
<gene>
    <name evidence="14" type="ORF">FNU76_01840</name>
</gene>
<keyword evidence="6 9" id="KW-0862">Zinc</keyword>
<keyword evidence="2 9" id="KW-0645">Protease</keyword>
<feature type="domain" description="Peptidase C-terminal archaeal/bacterial" evidence="12">
    <location>
        <begin position="532"/>
        <end position="595"/>
    </location>
</feature>
<evidence type="ECO:0000256" key="9">
    <source>
        <dbReference type="RuleBase" id="RU366073"/>
    </source>
</evidence>
<reference evidence="15" key="1">
    <citation type="submission" date="2019-07" db="EMBL/GenBank/DDBJ databases">
        <title>Chitinimonas sp. nov., isolated from Ny-Alesund, arctica soil.</title>
        <authorList>
            <person name="Xu Q."/>
            <person name="Peng F."/>
        </authorList>
    </citation>
    <scope>NUCLEOTIDE SEQUENCE [LARGE SCALE GENOMIC DNA]</scope>
    <source>
        <strain evidence="15">R3-44</strain>
    </source>
</reference>
<comment type="similarity">
    <text evidence="1 9">Belongs to the peptidase M4 family.</text>
</comment>
<dbReference type="Gene3D" id="3.10.170.10">
    <property type="match status" value="1"/>
</dbReference>
<accession>A0A516SAL3</accession>
<dbReference type="EC" id="3.4.24.-" evidence="9"/>
<dbReference type="PRINTS" id="PR00730">
    <property type="entry name" value="THERMOLYSIN"/>
</dbReference>
<evidence type="ECO:0000256" key="3">
    <source>
        <dbReference type="ARBA" id="ARBA00022723"/>
    </source>
</evidence>
<dbReference type="Gene3D" id="1.10.390.10">
    <property type="entry name" value="Neutral Protease Domain 2"/>
    <property type="match status" value="1"/>
</dbReference>
<proteinExistence type="inferred from homology"/>
<dbReference type="RefSeq" id="WP_143856120.1">
    <property type="nucleotide sequence ID" value="NZ_CP041730.1"/>
</dbReference>
<feature type="domain" description="Peptidase M4 C-terminal" evidence="11">
    <location>
        <begin position="356"/>
        <end position="499"/>
    </location>
</feature>
<dbReference type="Pfam" id="PF07504">
    <property type="entry name" value="FTP"/>
    <property type="match status" value="1"/>
</dbReference>
<dbReference type="GO" id="GO:0046872">
    <property type="term" value="F:metal ion binding"/>
    <property type="evidence" value="ECO:0007669"/>
    <property type="project" value="UniProtKB-UniRule"/>
</dbReference>
<feature type="signal peptide" evidence="9">
    <location>
        <begin position="1"/>
        <end position="26"/>
    </location>
</feature>
<feature type="chain" id="PRO_5022987661" description="Neutral metalloproteinase" evidence="9">
    <location>
        <begin position="27"/>
        <end position="610"/>
    </location>
</feature>
<dbReference type="AlphaFoldDB" id="A0A516SAL3"/>
<keyword evidence="3" id="KW-0479">Metal-binding</keyword>
<evidence type="ECO:0000313" key="15">
    <source>
        <dbReference type="Proteomes" id="UP000317550"/>
    </source>
</evidence>
<dbReference type="InterPro" id="IPR027268">
    <property type="entry name" value="Peptidase_M4/M1_CTD_sf"/>
</dbReference>
<dbReference type="Pfam" id="PF02868">
    <property type="entry name" value="Peptidase_M4_C"/>
    <property type="match status" value="1"/>
</dbReference>
<evidence type="ECO:0000256" key="6">
    <source>
        <dbReference type="ARBA" id="ARBA00022833"/>
    </source>
</evidence>
<dbReference type="Pfam" id="PF04151">
    <property type="entry name" value="PPC"/>
    <property type="match status" value="1"/>
</dbReference>
<evidence type="ECO:0000256" key="8">
    <source>
        <dbReference type="PIRSR" id="PIRSR623612-1"/>
    </source>
</evidence>
<dbReference type="PANTHER" id="PTHR33794:SF1">
    <property type="entry name" value="BACILLOLYSIN"/>
    <property type="match status" value="1"/>
</dbReference>
<dbReference type="GO" id="GO:0005576">
    <property type="term" value="C:extracellular region"/>
    <property type="evidence" value="ECO:0007669"/>
    <property type="project" value="UniProtKB-SubCell"/>
</dbReference>
<evidence type="ECO:0000256" key="7">
    <source>
        <dbReference type="ARBA" id="ARBA00023049"/>
    </source>
</evidence>
<dbReference type="GO" id="GO:0006508">
    <property type="term" value="P:proteolysis"/>
    <property type="evidence" value="ECO:0007669"/>
    <property type="project" value="UniProtKB-KW"/>
</dbReference>
<dbReference type="SUPFAM" id="SSF55486">
    <property type="entry name" value="Metalloproteases ('zincins'), catalytic domain"/>
    <property type="match status" value="1"/>
</dbReference>
<sequence>MKTEKCHQQRPLMLALLLAGLVPSHAAERIPLAGKVPNQAAAHSGKQLDVDAGGPATALSQRLGLATADLQAVRRLELPNGNVTVRHQQLHRGVPIWGESIVEQRGTMQALSGAMITGIEADLPSVTPALPADWALAQAKLKTGWTGPLRNAQTQLYIKLDASNRARLVYQVSFLIEGARQPSRPFFLIDANSGEVLSHWEGLTHRDATGPGGNGKTGRYEYGTNYGPLQVSDNCTMNFGGISTIDLQNGTSGGTPYQFACPRSEGSETNGAYSVVNDAHFFGTAIINMYRSWLNVAPLAQPLVMRVHYSNNFAGAFWDGTAMSFGDGSANSGYYPFVVLDIAAHEISHGFTEQVSGLKYQGQPGAINESFSDIAGEAAEYFVRGHNDFLVGAEAMRGEGAVRYMNNPPQDGQSIDHISRYTENMDVHYSSGIFNKAFYLLATKPGWNTRKAFEVMADANRLYWSQNTNFAEGSCHVLRAAQARGYNQQDVYTAFHAVGLTPCVVVDDFLIKGVPRRNLQGAANSEWHNFLTVPAGARNLTFKLSGGTGDADLYIKFGSRPTTSSWDFRPYRSGNNETVTIPVAKTGTYFVMLRGYSAYSGVTLLPDYNN</sequence>
<protein>
    <recommendedName>
        <fullName evidence="9">Neutral metalloproteinase</fullName>
        <ecNumber evidence="9">3.4.24.-</ecNumber>
    </recommendedName>
</protein>
<dbReference type="CDD" id="cd09597">
    <property type="entry name" value="M4_TLP"/>
    <property type="match status" value="1"/>
</dbReference>
<dbReference type="InterPro" id="IPR023612">
    <property type="entry name" value="Peptidase_M4"/>
</dbReference>
<evidence type="ECO:0000259" key="13">
    <source>
        <dbReference type="Pfam" id="PF07504"/>
    </source>
</evidence>
<dbReference type="KEGG" id="cari:FNU76_01840"/>
<dbReference type="InterPro" id="IPR011096">
    <property type="entry name" value="FTP_domain"/>
</dbReference>
<keyword evidence="9" id="KW-0964">Secreted</keyword>
<dbReference type="InterPro" id="IPR001570">
    <property type="entry name" value="Peptidase_M4_C_domain"/>
</dbReference>
<comment type="cofactor">
    <cofactor evidence="9">
        <name>Zn(2+)</name>
        <dbReference type="ChEBI" id="CHEBI:29105"/>
    </cofactor>
</comment>
<evidence type="ECO:0000256" key="5">
    <source>
        <dbReference type="ARBA" id="ARBA00022801"/>
    </source>
</evidence>
<dbReference type="EMBL" id="CP041730">
    <property type="protein sequence ID" value="QDQ25195.1"/>
    <property type="molecule type" value="Genomic_DNA"/>
</dbReference>
<evidence type="ECO:0000313" key="14">
    <source>
        <dbReference type="EMBL" id="QDQ25195.1"/>
    </source>
</evidence>
<keyword evidence="15" id="KW-1185">Reference proteome</keyword>
<dbReference type="Gene3D" id="2.60.120.380">
    <property type="match status" value="1"/>
</dbReference>
<dbReference type="Gene3D" id="3.10.450.490">
    <property type="match status" value="1"/>
</dbReference>
<keyword evidence="7 9" id="KW-0482">Metalloprotease</keyword>
<dbReference type="InterPro" id="IPR007280">
    <property type="entry name" value="Peptidase_C_arc/bac"/>
</dbReference>
<dbReference type="Gene3D" id="3.10.450.40">
    <property type="match status" value="1"/>
</dbReference>
<evidence type="ECO:0000259" key="11">
    <source>
        <dbReference type="Pfam" id="PF02868"/>
    </source>
</evidence>
<dbReference type="Proteomes" id="UP000317550">
    <property type="component" value="Chromosome"/>
</dbReference>
<dbReference type="Pfam" id="PF01447">
    <property type="entry name" value="Peptidase_M4"/>
    <property type="match status" value="1"/>
</dbReference>
<evidence type="ECO:0000256" key="2">
    <source>
        <dbReference type="ARBA" id="ARBA00022670"/>
    </source>
</evidence>
<feature type="domain" description="Peptidase M4" evidence="10">
    <location>
        <begin position="216"/>
        <end position="353"/>
    </location>
</feature>
<evidence type="ECO:0000259" key="10">
    <source>
        <dbReference type="Pfam" id="PF01447"/>
    </source>
</evidence>
<feature type="active site" description="Proton donor" evidence="8">
    <location>
        <position position="428"/>
    </location>
</feature>